<evidence type="ECO:0000313" key="6">
    <source>
        <dbReference type="Proteomes" id="UP001346149"/>
    </source>
</evidence>
<dbReference type="SMART" id="SM00205">
    <property type="entry name" value="THN"/>
    <property type="match status" value="1"/>
</dbReference>
<feature type="disulfide bond" evidence="3">
    <location>
        <begin position="40"/>
        <end position="248"/>
    </location>
</feature>
<feature type="disulfide bond" evidence="3">
    <location>
        <begin position="103"/>
        <end position="109"/>
    </location>
</feature>
<dbReference type="PROSITE" id="PS00316">
    <property type="entry name" value="THAUMATIN_1"/>
    <property type="match status" value="1"/>
</dbReference>
<dbReference type="InterPro" id="IPR037176">
    <property type="entry name" value="Osmotin/thaumatin-like_sf"/>
</dbReference>
<dbReference type="SUPFAM" id="SSF49870">
    <property type="entry name" value="Osmotin, thaumatin-like protein"/>
    <property type="match status" value="1"/>
</dbReference>
<evidence type="ECO:0000256" key="4">
    <source>
        <dbReference type="SAM" id="SignalP"/>
    </source>
</evidence>
<dbReference type="Gene3D" id="2.60.110.10">
    <property type="entry name" value="Thaumatin"/>
    <property type="match status" value="1"/>
</dbReference>
<evidence type="ECO:0000256" key="1">
    <source>
        <dbReference type="ARBA" id="ARBA00010607"/>
    </source>
</evidence>
<dbReference type="PRINTS" id="PR00347">
    <property type="entry name" value="THAUMATIN"/>
</dbReference>
<dbReference type="InterPro" id="IPR001938">
    <property type="entry name" value="Thaumatin"/>
</dbReference>
<reference evidence="5 6" key="1">
    <citation type="journal article" date="2023" name="Hortic Res">
        <title>Pangenome of water caltrop reveals structural variations and asymmetric subgenome divergence after allopolyploidization.</title>
        <authorList>
            <person name="Zhang X."/>
            <person name="Chen Y."/>
            <person name="Wang L."/>
            <person name="Yuan Y."/>
            <person name="Fang M."/>
            <person name="Shi L."/>
            <person name="Lu R."/>
            <person name="Comes H.P."/>
            <person name="Ma Y."/>
            <person name="Chen Y."/>
            <person name="Huang G."/>
            <person name="Zhou Y."/>
            <person name="Zheng Z."/>
            <person name="Qiu Y."/>
        </authorList>
    </citation>
    <scope>NUCLEOTIDE SEQUENCE [LARGE SCALE GENOMIC DNA]</scope>
    <source>
        <strain evidence="5">F231</strain>
    </source>
</reference>
<feature type="disulfide bond" evidence="3">
    <location>
        <begin position="88"/>
        <end position="98"/>
    </location>
</feature>
<evidence type="ECO:0000256" key="3">
    <source>
        <dbReference type="PIRSR" id="PIRSR002703-1"/>
    </source>
</evidence>
<dbReference type="PROSITE" id="PS51367">
    <property type="entry name" value="THAUMATIN_2"/>
    <property type="match status" value="1"/>
</dbReference>
<proteinExistence type="inferred from homology"/>
<organism evidence="5 6">
    <name type="scientific">Trapa natans</name>
    <name type="common">Water chestnut</name>
    <dbReference type="NCBI Taxonomy" id="22666"/>
    <lineage>
        <taxon>Eukaryota</taxon>
        <taxon>Viridiplantae</taxon>
        <taxon>Streptophyta</taxon>
        <taxon>Embryophyta</taxon>
        <taxon>Tracheophyta</taxon>
        <taxon>Spermatophyta</taxon>
        <taxon>Magnoliopsida</taxon>
        <taxon>eudicotyledons</taxon>
        <taxon>Gunneridae</taxon>
        <taxon>Pentapetalae</taxon>
        <taxon>rosids</taxon>
        <taxon>malvids</taxon>
        <taxon>Myrtales</taxon>
        <taxon>Lythraceae</taxon>
        <taxon>Trapa</taxon>
    </lineage>
</organism>
<feature type="signal peptide" evidence="4">
    <location>
        <begin position="1"/>
        <end position="31"/>
    </location>
</feature>
<name>A0AAN7QXF7_TRANT</name>
<feature type="chain" id="PRO_5042995078" description="Thaumatin-like protein" evidence="4">
    <location>
        <begin position="32"/>
        <end position="252"/>
    </location>
</feature>
<dbReference type="CDD" id="cd09218">
    <property type="entry name" value="TLP-PA"/>
    <property type="match status" value="1"/>
</dbReference>
<feature type="disulfide bond" evidence="3">
    <location>
        <begin position="188"/>
        <end position="197"/>
    </location>
</feature>
<feature type="disulfide bond" evidence="3">
    <location>
        <begin position="155"/>
        <end position="238"/>
    </location>
</feature>
<comment type="similarity">
    <text evidence="1">Belongs to the thaumatin family.</text>
</comment>
<dbReference type="Proteomes" id="UP001346149">
    <property type="component" value="Unassembled WGS sequence"/>
</dbReference>
<dbReference type="EMBL" id="JAXQNO010000016">
    <property type="protein sequence ID" value="KAK4782612.1"/>
    <property type="molecule type" value="Genomic_DNA"/>
</dbReference>
<sequence>MAPAVMAELRPLLGFLLMVLLAFCIADEVSATTLMLFNKCPYTVWPGIQPSAGNPVLAHGGFALPSNKAYTLQLPALWSGRFWGRHDCTFDASGRGHCATGDCGGSLYCNGVGGAPPATLVEITLGNDQDFYDVSLVDGYNLGMSIMPVKGSGKCSYAGCISDLDKMCPVGLQVRSKDNRVVACKSACLAFNSPRYCCTGRFGTPQACKPTAYSRVFKSACPRAYSYAYDDPTSIATCSRGNYVVTFCPRHP</sequence>
<comment type="caution">
    <text evidence="5">The sequence shown here is derived from an EMBL/GenBank/DDBJ whole genome shotgun (WGS) entry which is preliminary data.</text>
</comment>
<dbReference type="Pfam" id="PF00314">
    <property type="entry name" value="Thaumatin"/>
    <property type="match status" value="1"/>
</dbReference>
<dbReference type="InterPro" id="IPR017949">
    <property type="entry name" value="Thaumatin_CS"/>
</dbReference>
<dbReference type="AlphaFoldDB" id="A0AAN7QXF7"/>
<dbReference type="PANTHER" id="PTHR31048">
    <property type="entry name" value="OS03G0233200 PROTEIN"/>
    <property type="match status" value="1"/>
</dbReference>
<feature type="disulfide bond" evidence="3">
    <location>
        <begin position="168"/>
        <end position="184"/>
    </location>
</feature>
<feature type="disulfide bond" evidence="3">
    <location>
        <begin position="198"/>
        <end position="208"/>
    </location>
</feature>
<keyword evidence="6" id="KW-1185">Reference proteome</keyword>
<evidence type="ECO:0000313" key="5">
    <source>
        <dbReference type="EMBL" id="KAK4782612.1"/>
    </source>
</evidence>
<evidence type="ECO:0000256" key="2">
    <source>
        <dbReference type="ARBA" id="ARBA00023157"/>
    </source>
</evidence>
<protein>
    <recommendedName>
        <fullName evidence="7">Thaumatin-like protein</fullName>
    </recommendedName>
</protein>
<dbReference type="FunFam" id="2.60.110.10:FF:000002">
    <property type="entry name" value="Thaumatin-like protein 1a"/>
    <property type="match status" value="1"/>
</dbReference>
<keyword evidence="2 3" id="KW-1015">Disulfide bond</keyword>
<dbReference type="PIRSF" id="PIRSF002703">
    <property type="entry name" value="Thaumatin"/>
    <property type="match status" value="1"/>
</dbReference>
<keyword evidence="4" id="KW-0732">Signal</keyword>
<accession>A0AAN7QXF7</accession>
<feature type="disulfide bond" evidence="3">
    <location>
        <begin position="160"/>
        <end position="221"/>
    </location>
</feature>
<evidence type="ECO:0008006" key="7">
    <source>
        <dbReference type="Google" id="ProtNLM"/>
    </source>
</evidence>
<gene>
    <name evidence="5" type="ORF">SAY86_016714</name>
</gene>